<keyword evidence="5" id="KW-0999">Mitochondrion inner membrane</keyword>
<reference evidence="14 15" key="1">
    <citation type="journal article" date="2019" name="Nat. Ecol. Evol.">
        <title>Megaphylogeny resolves global patterns of mushroom evolution.</title>
        <authorList>
            <person name="Varga T."/>
            <person name="Krizsan K."/>
            <person name="Foldi C."/>
            <person name="Dima B."/>
            <person name="Sanchez-Garcia M."/>
            <person name="Sanchez-Ramirez S."/>
            <person name="Szollosi G.J."/>
            <person name="Szarkandi J.G."/>
            <person name="Papp V."/>
            <person name="Albert L."/>
            <person name="Andreopoulos W."/>
            <person name="Angelini C."/>
            <person name="Antonin V."/>
            <person name="Barry K.W."/>
            <person name="Bougher N.L."/>
            <person name="Buchanan P."/>
            <person name="Buyck B."/>
            <person name="Bense V."/>
            <person name="Catcheside P."/>
            <person name="Chovatia M."/>
            <person name="Cooper J."/>
            <person name="Damon W."/>
            <person name="Desjardin D."/>
            <person name="Finy P."/>
            <person name="Geml J."/>
            <person name="Haridas S."/>
            <person name="Hughes K."/>
            <person name="Justo A."/>
            <person name="Karasinski D."/>
            <person name="Kautmanova I."/>
            <person name="Kiss B."/>
            <person name="Kocsube S."/>
            <person name="Kotiranta H."/>
            <person name="LaButti K.M."/>
            <person name="Lechner B.E."/>
            <person name="Liimatainen K."/>
            <person name="Lipzen A."/>
            <person name="Lukacs Z."/>
            <person name="Mihaltcheva S."/>
            <person name="Morgado L.N."/>
            <person name="Niskanen T."/>
            <person name="Noordeloos M.E."/>
            <person name="Ohm R.A."/>
            <person name="Ortiz-Santana B."/>
            <person name="Ovrebo C."/>
            <person name="Racz N."/>
            <person name="Riley R."/>
            <person name="Savchenko A."/>
            <person name="Shiryaev A."/>
            <person name="Soop K."/>
            <person name="Spirin V."/>
            <person name="Szebenyi C."/>
            <person name="Tomsovsky M."/>
            <person name="Tulloss R.E."/>
            <person name="Uehling J."/>
            <person name="Grigoriev I.V."/>
            <person name="Vagvolgyi C."/>
            <person name="Papp T."/>
            <person name="Martin F.M."/>
            <person name="Miettinen O."/>
            <person name="Hibbett D.S."/>
            <person name="Nagy L.G."/>
        </authorList>
    </citation>
    <scope>NUCLEOTIDE SEQUENCE [LARGE SCALE GENOMIC DNA]</scope>
    <source>
        <strain evidence="14 15">CBS 309.79</strain>
    </source>
</reference>
<accession>A0A5C3QUA6</accession>
<dbReference type="EMBL" id="ML178816">
    <property type="protein sequence ID" value="TFL05505.1"/>
    <property type="molecule type" value="Genomic_DNA"/>
</dbReference>
<dbReference type="GO" id="GO:0005741">
    <property type="term" value="C:mitochondrial outer membrane"/>
    <property type="evidence" value="ECO:0007669"/>
    <property type="project" value="UniProtKB-SubCell"/>
</dbReference>
<dbReference type="AlphaFoldDB" id="A0A5C3QUA6"/>
<dbReference type="GO" id="GO:0007007">
    <property type="term" value="P:inner mitochondrial membrane organization"/>
    <property type="evidence" value="ECO:0007669"/>
    <property type="project" value="TreeGrafter"/>
</dbReference>
<dbReference type="Proteomes" id="UP000305067">
    <property type="component" value="Unassembled WGS sequence"/>
</dbReference>
<evidence type="ECO:0000256" key="5">
    <source>
        <dbReference type="ARBA" id="ARBA00022792"/>
    </source>
</evidence>
<feature type="domain" description="Phospholipid/glycerol acyltransferase" evidence="13">
    <location>
        <begin position="52"/>
        <end position="179"/>
    </location>
</feature>
<keyword evidence="6" id="KW-0443">Lipid metabolism</keyword>
<dbReference type="OrthoDB" id="193467at2759"/>
<dbReference type="SMART" id="SM00563">
    <property type="entry name" value="PlsC"/>
    <property type="match status" value="1"/>
</dbReference>
<dbReference type="PANTHER" id="PTHR12497">
    <property type="entry name" value="TAZ PROTEIN TAFAZZIN"/>
    <property type="match status" value="1"/>
</dbReference>
<proteinExistence type="inferred from homology"/>
<evidence type="ECO:0000259" key="13">
    <source>
        <dbReference type="SMART" id="SM00563"/>
    </source>
</evidence>
<keyword evidence="9 14" id="KW-0012">Acyltransferase</keyword>
<dbReference type="SUPFAM" id="SSF69593">
    <property type="entry name" value="Glycerol-3-phosphate (1)-acyltransferase"/>
    <property type="match status" value="1"/>
</dbReference>
<evidence type="ECO:0000256" key="6">
    <source>
        <dbReference type="ARBA" id="ARBA00023098"/>
    </source>
</evidence>
<evidence type="ECO:0000256" key="2">
    <source>
        <dbReference type="ARBA" id="ARBA00010524"/>
    </source>
</evidence>
<evidence type="ECO:0000256" key="10">
    <source>
        <dbReference type="ARBA" id="ARBA00024323"/>
    </source>
</evidence>
<evidence type="ECO:0000256" key="12">
    <source>
        <dbReference type="RuleBase" id="RU365062"/>
    </source>
</evidence>
<dbReference type="CDD" id="cd07989">
    <property type="entry name" value="LPLAT_AGPAT-like"/>
    <property type="match status" value="1"/>
</dbReference>
<evidence type="ECO:0000256" key="3">
    <source>
        <dbReference type="ARBA" id="ARBA00022679"/>
    </source>
</evidence>
<comment type="similarity">
    <text evidence="2 12">Belongs to the taffazin family.</text>
</comment>
<organism evidence="14 15">
    <name type="scientific">Pterulicium gracile</name>
    <dbReference type="NCBI Taxonomy" id="1884261"/>
    <lineage>
        <taxon>Eukaryota</taxon>
        <taxon>Fungi</taxon>
        <taxon>Dikarya</taxon>
        <taxon>Basidiomycota</taxon>
        <taxon>Agaricomycotina</taxon>
        <taxon>Agaricomycetes</taxon>
        <taxon>Agaricomycetidae</taxon>
        <taxon>Agaricales</taxon>
        <taxon>Pleurotineae</taxon>
        <taxon>Pterulaceae</taxon>
        <taxon>Pterulicium</taxon>
    </lineage>
</organism>
<keyword evidence="3 14" id="KW-0808">Transferase</keyword>
<evidence type="ECO:0000256" key="9">
    <source>
        <dbReference type="ARBA" id="ARBA00023315"/>
    </source>
</evidence>
<evidence type="ECO:0000256" key="4">
    <source>
        <dbReference type="ARBA" id="ARBA00022787"/>
    </source>
</evidence>
<dbReference type="GO" id="GO:0005743">
    <property type="term" value="C:mitochondrial inner membrane"/>
    <property type="evidence" value="ECO:0007669"/>
    <property type="project" value="UniProtKB-SubCell"/>
</dbReference>
<comment type="subcellular location">
    <subcellularLocation>
        <location evidence="1">Mitochondrion inner membrane</location>
        <topology evidence="1">Peripheral membrane protein</topology>
        <orientation evidence="1">Intermembrane side</orientation>
    </subcellularLocation>
    <subcellularLocation>
        <location evidence="10">Mitochondrion outer membrane</location>
        <topology evidence="10">Peripheral membrane protein</topology>
        <orientation evidence="10">Intermembrane side</orientation>
    </subcellularLocation>
</comment>
<keyword evidence="15" id="KW-1185">Reference proteome</keyword>
<keyword evidence="8" id="KW-0472">Membrane</keyword>
<comment type="catalytic activity">
    <reaction evidence="11">
        <text>1'-[1,2-diacyl-sn-glycero-3-phospho],3'-[1-acyl-sn-glycero-3-phospho]-glycerol + a 1,2-diacyl-sn-glycero-3-phosphocholine = a cardiolipin + a 1-acyl-sn-glycero-3-phosphocholine</text>
        <dbReference type="Rhea" id="RHEA:33731"/>
        <dbReference type="ChEBI" id="CHEBI:57643"/>
        <dbReference type="ChEBI" id="CHEBI:58168"/>
        <dbReference type="ChEBI" id="CHEBI:62237"/>
        <dbReference type="ChEBI" id="CHEBI:64743"/>
    </reaction>
    <physiologicalReaction direction="left-to-right" evidence="11">
        <dbReference type="Rhea" id="RHEA:33732"/>
    </physiologicalReaction>
    <physiologicalReaction direction="right-to-left" evidence="11">
        <dbReference type="Rhea" id="RHEA:33733"/>
    </physiologicalReaction>
</comment>
<evidence type="ECO:0000256" key="11">
    <source>
        <dbReference type="ARBA" id="ARBA00047906"/>
    </source>
</evidence>
<dbReference type="InterPro" id="IPR002123">
    <property type="entry name" value="Plipid/glycerol_acylTrfase"/>
</dbReference>
<keyword evidence="4" id="KW-1000">Mitochondrion outer membrane</keyword>
<gene>
    <name evidence="14" type="ORF">BDV98DRAFT_522607</name>
</gene>
<evidence type="ECO:0000313" key="15">
    <source>
        <dbReference type="Proteomes" id="UP000305067"/>
    </source>
</evidence>
<dbReference type="PANTHER" id="PTHR12497:SF0">
    <property type="entry name" value="TAFAZZIN"/>
    <property type="match status" value="1"/>
</dbReference>
<evidence type="ECO:0000313" key="14">
    <source>
        <dbReference type="EMBL" id="TFL05505.1"/>
    </source>
</evidence>
<dbReference type="GO" id="GO:0035965">
    <property type="term" value="P:cardiolipin acyl-chain remodeling"/>
    <property type="evidence" value="ECO:0007669"/>
    <property type="project" value="TreeGrafter"/>
</dbReference>
<sequence>MTAVRSVATVSTVGLLCKAFFGLRLASISAHGLPNLLDALNSEERRKSGRGIVTVANHISTLDDPVAWAVLPTSCYLRSDTTRWSLGASDIMFTNPFFSTFFRLGQVLETFRGEGIYQPTIDTAIDKLNTGSWIHLFGEGKVNQHTDAHHLPRFKWGVGRMLMESAQPPIVIPMWLTGFNQLMPERRPFPYKYFPRFGTQLSVTFGEPLPEDFVRKLMIPSLESDRKVVLGDEEGATDEKRLVGGELDRVREKVTARIHDAVEELGKKVLESTPDSLP</sequence>
<evidence type="ECO:0000256" key="8">
    <source>
        <dbReference type="ARBA" id="ARBA00023136"/>
    </source>
</evidence>
<keyword evidence="7" id="KW-0496">Mitochondrion</keyword>
<dbReference type="PRINTS" id="PR00979">
    <property type="entry name" value="TAFAZZIN"/>
</dbReference>
<protein>
    <recommendedName>
        <fullName evidence="12">Tafazzin family protein</fullName>
    </recommendedName>
</protein>
<dbReference type="InterPro" id="IPR000872">
    <property type="entry name" value="Tafazzin"/>
</dbReference>
<evidence type="ECO:0000256" key="1">
    <source>
        <dbReference type="ARBA" id="ARBA00004137"/>
    </source>
</evidence>
<dbReference type="Pfam" id="PF01553">
    <property type="entry name" value="Acyltransferase"/>
    <property type="match status" value="1"/>
</dbReference>
<evidence type="ECO:0000256" key="7">
    <source>
        <dbReference type="ARBA" id="ARBA00023128"/>
    </source>
</evidence>
<name>A0A5C3QUA6_9AGAR</name>
<dbReference type="GO" id="GO:0047184">
    <property type="term" value="F:1-acylglycerophosphocholine O-acyltransferase activity"/>
    <property type="evidence" value="ECO:0007669"/>
    <property type="project" value="TreeGrafter"/>
</dbReference>
<dbReference type="STRING" id="1884261.A0A5C3QUA6"/>